<evidence type="ECO:0000313" key="3">
    <source>
        <dbReference type="Ensembl" id="ENSMFAP00000044750.2"/>
    </source>
</evidence>
<reference evidence="3" key="2">
    <citation type="submission" date="2025-08" db="UniProtKB">
        <authorList>
            <consortium name="Ensembl"/>
        </authorList>
    </citation>
    <scope>IDENTIFICATION</scope>
</reference>
<evidence type="ECO:0000256" key="1">
    <source>
        <dbReference type="SAM" id="MobiDB-lite"/>
    </source>
</evidence>
<dbReference type="STRING" id="9541.ENSMFAP00000044750"/>
<dbReference type="AlphaFoldDB" id="A0A2K5X5J9"/>
<keyword evidence="4" id="KW-1185">Reference proteome</keyword>
<name>A0A2K5X5J9_MACFA</name>
<organism evidence="3 4">
    <name type="scientific">Macaca fascicularis</name>
    <name type="common">Crab-eating macaque</name>
    <name type="synonym">Cynomolgus monkey</name>
    <dbReference type="NCBI Taxonomy" id="9541"/>
    <lineage>
        <taxon>Eukaryota</taxon>
        <taxon>Metazoa</taxon>
        <taxon>Chordata</taxon>
        <taxon>Craniata</taxon>
        <taxon>Vertebrata</taxon>
        <taxon>Euteleostomi</taxon>
        <taxon>Mammalia</taxon>
        <taxon>Eutheria</taxon>
        <taxon>Euarchontoglires</taxon>
        <taxon>Primates</taxon>
        <taxon>Haplorrhini</taxon>
        <taxon>Catarrhini</taxon>
        <taxon>Cercopithecidae</taxon>
        <taxon>Cercopithecinae</taxon>
        <taxon>Macaca</taxon>
    </lineage>
</organism>
<dbReference type="PANTHER" id="PTHR12496:SF9">
    <property type="entry name" value="METHYLTRANSFERASE-LIKE PROTEIN 25-RELATED"/>
    <property type="match status" value="1"/>
</dbReference>
<protein>
    <submittedName>
        <fullName evidence="3">Methyltransferase like 25</fullName>
    </submittedName>
</protein>
<sequence>MVAFLHTLANAPHEGLRMVRPPRLLFHILIPVLDGGNPFTTRLKTTRPPLPCPPNRRHCSPPNASPDHHNGRPQNTSPSRSNQSLRRNLARRSTEPACTNLGRVGDSRPCLRHLQPGRVSVMAASCPLPVTPDLPTLRAKLQGLLQFLRDALSISNAHTVDFYTESVWEELVDLTPETVLTALRKSASEAEARPSETRRLVEAEGEAGVTDFPKIFCETSQKLVSVEAFALAAKYYSIQNLGICTPFEQLLVALRGNQNQRIGETQKAVEFMNMKKSHEVQAMSELISSIADYCGIKQVIDLGSGKGYLSSFLSLKYGFKVYGIDSSNTNTHGAEERNRKLKKHWKLCHAQSRLDVNGLALKMAKERKVQKEVKNKADIEEAFNSSLTNQEKMSTSDISPDFSGSVISNIRNQMQTLHSQPHQEENLCFENSFSLINLLPINAVEPTSSQQIPNRETSEANKERRKMTSKSSESNVYSPLTSFITADSELHDIIKDLEDCLMVGLHTCGDLAPNTLRIFTSKSEIKGVCSVGCCYHLLSEEFENQHKERTQEKWGFPMCHYLKEERWCCGRNARMSACLALERVAAGQGLPTESLFYRAVLQDIIKDCYGITKCDRHVGKIYSKCSSFLDYVRRSLKKLGLDESKLPEKIIMNYYEKYKPRMNELEAFNMLKVVLAPCIETLILLDRLCYLKEQEDIVWSALVKLFDPVKSPRCYAVIALKKQQ</sequence>
<evidence type="ECO:0000259" key="2">
    <source>
        <dbReference type="Pfam" id="PF13679"/>
    </source>
</evidence>
<dbReference type="SUPFAM" id="SSF53335">
    <property type="entry name" value="S-adenosyl-L-methionine-dependent methyltransferases"/>
    <property type="match status" value="1"/>
</dbReference>
<dbReference type="Proteomes" id="UP000233100">
    <property type="component" value="Chromosome 11"/>
</dbReference>
<feature type="domain" description="Methyltransferase" evidence="2">
    <location>
        <begin position="275"/>
        <end position="540"/>
    </location>
</feature>
<accession>A0A2K5X5J9</accession>
<dbReference type="Ensembl" id="ENSMFAT00000019048.2">
    <property type="protein sequence ID" value="ENSMFAP00000044750.2"/>
    <property type="gene ID" value="ENSMFAG00000036420.2"/>
</dbReference>
<feature type="region of interest" description="Disordered" evidence="1">
    <location>
        <begin position="447"/>
        <end position="473"/>
    </location>
</feature>
<dbReference type="InterPro" id="IPR029063">
    <property type="entry name" value="SAM-dependent_MTases_sf"/>
</dbReference>
<dbReference type="Bgee" id="ENSMFAG00000036420">
    <property type="expression patterns" value="Expressed in thymus and 13 other cell types or tissues"/>
</dbReference>
<proteinExistence type="predicted"/>
<reference evidence="3" key="3">
    <citation type="submission" date="2025-09" db="UniProtKB">
        <authorList>
            <consortium name="Ensembl"/>
        </authorList>
    </citation>
    <scope>IDENTIFICATION</scope>
</reference>
<dbReference type="GeneTree" id="ENSGT00530000063745"/>
<evidence type="ECO:0000313" key="4">
    <source>
        <dbReference type="Proteomes" id="UP000233100"/>
    </source>
</evidence>
<gene>
    <name evidence="3" type="primary">METTL25</name>
</gene>
<dbReference type="Gene3D" id="3.40.50.150">
    <property type="entry name" value="Vaccinia Virus protein VP39"/>
    <property type="match status" value="1"/>
</dbReference>
<dbReference type="Pfam" id="PF13679">
    <property type="entry name" value="Methyltransf_32"/>
    <property type="match status" value="1"/>
</dbReference>
<dbReference type="InterPro" id="IPR025714">
    <property type="entry name" value="Methyltranfer_dom"/>
</dbReference>
<feature type="compositionally biased region" description="Polar residues" evidence="1">
    <location>
        <begin position="72"/>
        <end position="86"/>
    </location>
</feature>
<dbReference type="VEuPathDB" id="HostDB:ENSMFAG00000036420"/>
<dbReference type="InterPro" id="IPR052220">
    <property type="entry name" value="METTL25"/>
</dbReference>
<feature type="region of interest" description="Disordered" evidence="1">
    <location>
        <begin position="40"/>
        <end position="106"/>
    </location>
</feature>
<dbReference type="PANTHER" id="PTHR12496">
    <property type="entry name" value="CGI-41 METHYLTRANSFERASE"/>
    <property type="match status" value="1"/>
</dbReference>
<reference evidence="3 4" key="1">
    <citation type="submission" date="2013-03" db="EMBL/GenBank/DDBJ databases">
        <authorList>
            <person name="Warren W."/>
            <person name="Wilson R.K."/>
        </authorList>
    </citation>
    <scope>NUCLEOTIDE SEQUENCE</scope>
</reference>